<gene>
    <name evidence="1" type="ORF">BN12_550023</name>
</gene>
<keyword evidence="2" id="KW-1185">Reference proteome</keyword>
<dbReference type="AlphaFoldDB" id="A0A077M6T0"/>
<evidence type="ECO:0000313" key="2">
    <source>
        <dbReference type="Proteomes" id="UP000035721"/>
    </source>
</evidence>
<dbReference type="RefSeq" id="WP_048551684.1">
    <property type="nucleotide sequence ID" value="NZ_HF570958.1"/>
</dbReference>
<dbReference type="InterPro" id="IPR007061">
    <property type="entry name" value="MST-like"/>
</dbReference>
<comment type="caution">
    <text evidence="1">The sequence shown here is derived from an EMBL/GenBank/DDBJ whole genome shotgun (WGS) entry which is preliminary data.</text>
</comment>
<dbReference type="Proteomes" id="UP000035721">
    <property type="component" value="Unassembled WGS sequence"/>
</dbReference>
<proteinExistence type="predicted"/>
<dbReference type="Gene3D" id="1.20.120.450">
    <property type="entry name" value="dinb family like domain"/>
    <property type="match status" value="1"/>
</dbReference>
<reference evidence="1 2" key="1">
    <citation type="journal article" date="2013" name="ISME J.">
        <title>A metabolic model for members of the genus Tetrasphaera involved in enhanced biological phosphorus removal.</title>
        <authorList>
            <person name="Kristiansen R."/>
            <person name="Nguyen H.T.T."/>
            <person name="Saunders A.M."/>
            <person name="Nielsen J.L."/>
            <person name="Wimmer R."/>
            <person name="Le V.Q."/>
            <person name="McIlroy S.J."/>
            <person name="Petrovski S."/>
            <person name="Seviour R.J."/>
            <person name="Calteau A."/>
            <person name="Nielsen K.L."/>
            <person name="Nielsen P.H."/>
        </authorList>
    </citation>
    <scope>NUCLEOTIDE SEQUENCE [LARGE SCALE GENOMIC DNA]</scope>
    <source>
        <strain evidence="1 2">T1-X7</strain>
    </source>
</reference>
<sequence>MPEFAWSNMFVTPQDDPRSGGHFADERALLTGYLRDHRLTLELKCAGLSPEQLALRSVPPSTMSLLGLVRHLANVEAGWFRGVMAGQEGRVRPFRHGDDRDEEWRGAVGEQAAVDEAWSRWREEVAFADAWTAEHDLLTRGARDEELTLRELLLHLIEEYARHNGHADLLRERIDGRVGQ</sequence>
<dbReference type="InterPro" id="IPR034660">
    <property type="entry name" value="DinB/YfiT-like"/>
</dbReference>
<name>A0A077M6T0_9MICO</name>
<evidence type="ECO:0000313" key="1">
    <source>
        <dbReference type="EMBL" id="CCH79740.1"/>
    </source>
</evidence>
<accession>A0A077M6T0</accession>
<dbReference type="STRING" id="1194083.BN12_550023"/>
<dbReference type="Pfam" id="PF04978">
    <property type="entry name" value="MST"/>
    <property type="match status" value="1"/>
</dbReference>
<dbReference type="SUPFAM" id="SSF109854">
    <property type="entry name" value="DinB/YfiT-like putative metalloenzymes"/>
    <property type="match status" value="1"/>
</dbReference>
<protein>
    <submittedName>
        <fullName evidence="1">Mini-circle uncharacterized 19.1 kDa protein</fullName>
    </submittedName>
</protein>
<organism evidence="1 2">
    <name type="scientific">Nostocoides japonicum T1-X7</name>
    <dbReference type="NCBI Taxonomy" id="1194083"/>
    <lineage>
        <taxon>Bacteria</taxon>
        <taxon>Bacillati</taxon>
        <taxon>Actinomycetota</taxon>
        <taxon>Actinomycetes</taxon>
        <taxon>Micrococcales</taxon>
        <taxon>Intrasporangiaceae</taxon>
        <taxon>Nostocoides</taxon>
    </lineage>
</organism>
<dbReference type="EMBL" id="CAJB01000387">
    <property type="protein sequence ID" value="CCH79740.1"/>
    <property type="molecule type" value="Genomic_DNA"/>
</dbReference>